<dbReference type="EMBL" id="CADEAL010004026">
    <property type="protein sequence ID" value="CAB1449771.1"/>
    <property type="molecule type" value="Genomic_DNA"/>
</dbReference>
<feature type="region of interest" description="Disordered" evidence="1">
    <location>
        <begin position="160"/>
        <end position="221"/>
    </location>
</feature>
<protein>
    <submittedName>
        <fullName evidence="2">Uncharacterized protein</fullName>
    </submittedName>
</protein>
<name>A0A9N7VJY4_PLEPL</name>
<organism evidence="2 3">
    <name type="scientific">Pleuronectes platessa</name>
    <name type="common">European plaice</name>
    <dbReference type="NCBI Taxonomy" id="8262"/>
    <lineage>
        <taxon>Eukaryota</taxon>
        <taxon>Metazoa</taxon>
        <taxon>Chordata</taxon>
        <taxon>Craniata</taxon>
        <taxon>Vertebrata</taxon>
        <taxon>Euteleostomi</taxon>
        <taxon>Actinopterygii</taxon>
        <taxon>Neopterygii</taxon>
        <taxon>Teleostei</taxon>
        <taxon>Neoteleostei</taxon>
        <taxon>Acanthomorphata</taxon>
        <taxon>Carangaria</taxon>
        <taxon>Pleuronectiformes</taxon>
        <taxon>Pleuronectoidei</taxon>
        <taxon>Pleuronectidae</taxon>
        <taxon>Pleuronectes</taxon>
    </lineage>
</organism>
<feature type="region of interest" description="Disordered" evidence="1">
    <location>
        <begin position="278"/>
        <end position="297"/>
    </location>
</feature>
<feature type="compositionally biased region" description="Low complexity" evidence="1">
    <location>
        <begin position="208"/>
        <end position="220"/>
    </location>
</feature>
<feature type="compositionally biased region" description="Basic and acidic residues" evidence="1">
    <location>
        <begin position="196"/>
        <end position="207"/>
    </location>
</feature>
<feature type="region of interest" description="Disordered" evidence="1">
    <location>
        <begin position="1"/>
        <end position="110"/>
    </location>
</feature>
<evidence type="ECO:0000313" key="2">
    <source>
        <dbReference type="EMBL" id="CAB1449771.1"/>
    </source>
</evidence>
<proteinExistence type="predicted"/>
<reference evidence="2" key="1">
    <citation type="submission" date="2020-03" db="EMBL/GenBank/DDBJ databases">
        <authorList>
            <person name="Weist P."/>
        </authorList>
    </citation>
    <scope>NUCLEOTIDE SEQUENCE</scope>
</reference>
<comment type="caution">
    <text evidence="2">The sequence shown here is derived from an EMBL/GenBank/DDBJ whole genome shotgun (WGS) entry which is preliminary data.</text>
</comment>
<sequence>MPPPLHPCSAPSAHNTRTLSRDRTPPTHTPTPTHNPHRSPPHTPQPHTHAHHPTRHPPPPPPLPPDTNTQPTHTPHHPTTTTHLPPHTTPTQHAHPHRSTQHTQHPTTSQAEIDMCQSNKISGSVRWVKTKVPQLEKRIVSVSNRGSFLMYDRQVISASQDGRMNPSKRMKKARDRQIRKQSACAGEKLSLYISPPRRDKGNKESITDTRTAAPRTDPAAGTRIIPVPFRKSTTGFHWLGLSVGGVGAEKSSLPAALLGDRYGDSTRIRLLEGNVAASDDGAHGGTSPTCPNKLDPSVTPTQVRTSCVWETEYDEHRYHIGPAKSCCVLLPDSCRAPIPADMTGQVSVSSLFFLLVRPSPAAFDCLVWVPPSLLMKLSKRLPRKGRTCALVTHQPCTADSIAEGVRADVPEHNGTANVTLMAKELLLQRLLCHTPAQQPCSTGGDPAQEGHDNYNGGHQYLPVLL</sequence>
<dbReference type="AlphaFoldDB" id="A0A9N7VJY4"/>
<feature type="compositionally biased region" description="Low complexity" evidence="1">
    <location>
        <begin position="101"/>
        <end position="110"/>
    </location>
</feature>
<gene>
    <name evidence="2" type="ORF">PLEPLA_LOCUS37457</name>
</gene>
<evidence type="ECO:0000256" key="1">
    <source>
        <dbReference type="SAM" id="MobiDB-lite"/>
    </source>
</evidence>
<dbReference type="Proteomes" id="UP001153269">
    <property type="component" value="Unassembled WGS sequence"/>
</dbReference>
<keyword evidence="3" id="KW-1185">Reference proteome</keyword>
<feature type="compositionally biased region" description="Pro residues" evidence="1">
    <location>
        <begin position="56"/>
        <end position="65"/>
    </location>
</feature>
<feature type="compositionally biased region" description="Basic residues" evidence="1">
    <location>
        <begin position="166"/>
        <end position="179"/>
    </location>
</feature>
<feature type="compositionally biased region" description="Low complexity" evidence="1">
    <location>
        <begin position="66"/>
        <end position="93"/>
    </location>
</feature>
<evidence type="ECO:0000313" key="3">
    <source>
        <dbReference type="Proteomes" id="UP001153269"/>
    </source>
</evidence>
<accession>A0A9N7VJY4</accession>